<reference evidence="4 5" key="1">
    <citation type="journal article" date="2016" name="Infect. Genet. Evol.">
        <title>Circular replication-associated protein encoding DNA viruses identified in the faecal matter of various animals in New Zealand.</title>
        <authorList>
            <person name="Steel O."/>
            <person name="Kraberger S."/>
            <person name="Sikorski A."/>
            <person name="Young L.M."/>
            <person name="Catchpole R.J."/>
            <person name="Stevens A.J."/>
            <person name="Ladley J.J."/>
            <person name="Coray D.S."/>
            <person name="Stainton D."/>
            <person name="Dayaram A."/>
            <person name="Julian L."/>
            <person name="van Bysterveldt K."/>
            <person name="Varsani A."/>
        </authorList>
    </citation>
    <scope>NUCLEOTIDE SEQUENCE [LARGE SCALE GENOMIC DNA]</scope>
    <source>
        <strain evidence="2">4_Fec7_duck</strain>
    </source>
</reference>
<evidence type="ECO:0000313" key="2">
    <source>
        <dbReference type="EMBL" id="ANC51563.1"/>
    </source>
</evidence>
<dbReference type="Proteomes" id="UP000203513">
    <property type="component" value="Segment"/>
</dbReference>
<evidence type="ECO:0000313" key="4">
    <source>
        <dbReference type="Proteomes" id="UP000203513"/>
    </source>
</evidence>
<dbReference type="Proteomes" id="UP000275607">
    <property type="component" value="Genome"/>
</dbReference>
<organism evidence="3 5">
    <name type="scientific">Faeces associated gemycircularvirus 14</name>
    <dbReference type="NCBI Taxonomy" id="1843734"/>
    <lineage>
        <taxon>Viruses</taxon>
        <taxon>Monodnaviria</taxon>
        <taxon>Shotokuvirae</taxon>
        <taxon>Cressdnaviricota</taxon>
        <taxon>Repensiviricetes</taxon>
        <taxon>Geplafuvirales</taxon>
        <taxon>Genomoviridae</taxon>
        <taxon>Gemygorvirus</taxon>
        <taxon>Gemygorvirus malas1</taxon>
    </lineage>
</organism>
<proteinExistence type="predicted"/>
<accession>A0A168MFY6</accession>
<dbReference type="RefSeq" id="YP_009252343.1">
    <property type="nucleotide sequence ID" value="NC_030138.1"/>
</dbReference>
<dbReference type="EMBL" id="KT862238">
    <property type="protein sequence ID" value="ANC51563.1"/>
    <property type="molecule type" value="Genomic_DNA"/>
</dbReference>
<name>A0A168MFY6_9VIRU</name>
<sequence>MYRMSRRRGFRNRRRLRKSPFRSRFRSSNSTRTRRTRRFAPRTSRRRILNVASIKKRDNMLSMVQTSDQAPPTIGPITVGTGFASLYMPSARPLGPANDVGESTRQRRDTFSVGYKERVQVDIHGGGVWKWRRVVFTMKGDQLYNKGEFIGDWTQPFESKAVKPSPEDPNPLGVDMVRLIGQPTTEQHNAIRDLIWDGHEGIDWTSEFTAKVSTTRITVLSDKTYHFNPGNESGMSRTFRLWYPTRKRLIYDDDERGGAVFSRGSPVSVTSRQGMGDLVIYDIAYAVVPSAGNPGSMTWAPEGTYYWHER</sequence>
<dbReference type="GeneID" id="27815466"/>
<keyword evidence="4" id="KW-1185">Reference proteome</keyword>
<dbReference type="KEGG" id="vg:27815466"/>
<feature type="compositionally biased region" description="Basic residues" evidence="1">
    <location>
        <begin position="32"/>
        <end position="42"/>
    </location>
</feature>
<protein>
    <submittedName>
        <fullName evidence="3">Capsid protein</fullName>
    </submittedName>
</protein>
<evidence type="ECO:0000313" key="5">
    <source>
        <dbReference type="Proteomes" id="UP000275607"/>
    </source>
</evidence>
<feature type="compositionally biased region" description="Basic residues" evidence="1">
    <location>
        <begin position="1"/>
        <end position="25"/>
    </location>
</feature>
<dbReference type="EMBL" id="KT862239">
    <property type="protein sequence ID" value="ANC51566.1"/>
    <property type="molecule type" value="Genomic_DNA"/>
</dbReference>
<evidence type="ECO:0000313" key="3">
    <source>
        <dbReference type="EMBL" id="ANC51566.1"/>
    </source>
</evidence>
<dbReference type="OrthoDB" id="7982at10239"/>
<evidence type="ECO:0000256" key="1">
    <source>
        <dbReference type="SAM" id="MobiDB-lite"/>
    </source>
</evidence>
<feature type="region of interest" description="Disordered" evidence="1">
    <location>
        <begin position="1"/>
        <end position="42"/>
    </location>
</feature>